<sequence length="397" mass="42586">MSPPETVNTAPPDPAAASAPIRILLVEDDDGDALLVEELLNVSGARVEIVRAQTLAVARREKLDQIDCVLLDLDLPDAHGLAALHRLKNDRADLSVLVLTGFDDERRGIEAVTAGAQDYLVKGQIDGQGLARAVRYAVERRRAEEARQQLEVARLHQEENARLERGLLPAPLVTDPELLLTAQYRPGRQRALLGGDFYDAVQVADGTVHAVIGDVSGHGPDAAALGVCLRIAWRTLVLGTGEADGVLPTLQIVHEAERHFAWMFTTLAMITIAPDRASVSVRLAGHPPPLLLSGDEITALEPAQVNPPLGVVDDARWAALEYALPETWALLLYTDGLIEGRTGIGSGRLGGEGLEAMVRGLQDEDAPGLVTALVERAEELNGGPMLDDVAAFLVQRR</sequence>
<evidence type="ECO:0000259" key="3">
    <source>
        <dbReference type="PROSITE" id="PS50110"/>
    </source>
</evidence>
<dbReference type="Gene3D" id="3.40.50.2300">
    <property type="match status" value="1"/>
</dbReference>
<evidence type="ECO:0000313" key="5">
    <source>
        <dbReference type="Proteomes" id="UP001149140"/>
    </source>
</evidence>
<dbReference type="InterPro" id="IPR052016">
    <property type="entry name" value="Bact_Sigma-Reg"/>
</dbReference>
<dbReference type="CDD" id="cd00156">
    <property type="entry name" value="REC"/>
    <property type="match status" value="1"/>
</dbReference>
<dbReference type="PROSITE" id="PS50110">
    <property type="entry name" value="RESPONSE_REGULATORY"/>
    <property type="match status" value="1"/>
</dbReference>
<dbReference type="GO" id="GO:0016791">
    <property type="term" value="F:phosphatase activity"/>
    <property type="evidence" value="ECO:0007669"/>
    <property type="project" value="TreeGrafter"/>
</dbReference>
<dbReference type="InterPro" id="IPR001932">
    <property type="entry name" value="PPM-type_phosphatase-like_dom"/>
</dbReference>
<comment type="caution">
    <text evidence="4">The sequence shown here is derived from an EMBL/GenBank/DDBJ whole genome shotgun (WGS) entry which is preliminary data.</text>
</comment>
<dbReference type="InterPro" id="IPR011006">
    <property type="entry name" value="CheY-like_superfamily"/>
</dbReference>
<dbReference type="InterPro" id="IPR001789">
    <property type="entry name" value="Sig_transdc_resp-reg_receiver"/>
</dbReference>
<dbReference type="SMART" id="SM00448">
    <property type="entry name" value="REC"/>
    <property type="match status" value="1"/>
</dbReference>
<keyword evidence="2" id="KW-0597">Phosphoprotein</keyword>
<organism evidence="4 5">
    <name type="scientific">Solirubrobacter ginsenosidimutans</name>
    <dbReference type="NCBI Taxonomy" id="490573"/>
    <lineage>
        <taxon>Bacteria</taxon>
        <taxon>Bacillati</taxon>
        <taxon>Actinomycetota</taxon>
        <taxon>Thermoleophilia</taxon>
        <taxon>Solirubrobacterales</taxon>
        <taxon>Solirubrobacteraceae</taxon>
        <taxon>Solirubrobacter</taxon>
    </lineage>
</organism>
<dbReference type="InterPro" id="IPR036457">
    <property type="entry name" value="PPM-type-like_dom_sf"/>
</dbReference>
<dbReference type="EMBL" id="JAPDOD010000075">
    <property type="protein sequence ID" value="MDA0166766.1"/>
    <property type="molecule type" value="Genomic_DNA"/>
</dbReference>
<feature type="modified residue" description="4-aspartylphosphate" evidence="2">
    <location>
        <position position="72"/>
    </location>
</feature>
<name>A0A9X3N3V1_9ACTN</name>
<dbReference type="PANTHER" id="PTHR43156:SF2">
    <property type="entry name" value="STAGE II SPORULATION PROTEIN E"/>
    <property type="match status" value="1"/>
</dbReference>
<evidence type="ECO:0000313" key="4">
    <source>
        <dbReference type="EMBL" id="MDA0166766.1"/>
    </source>
</evidence>
<evidence type="ECO:0000256" key="1">
    <source>
        <dbReference type="ARBA" id="ARBA00022801"/>
    </source>
</evidence>
<feature type="domain" description="Response regulatory" evidence="3">
    <location>
        <begin position="22"/>
        <end position="137"/>
    </location>
</feature>
<keyword evidence="5" id="KW-1185">Reference proteome</keyword>
<evidence type="ECO:0000256" key="2">
    <source>
        <dbReference type="PROSITE-ProRule" id="PRU00169"/>
    </source>
</evidence>
<gene>
    <name evidence="4" type="ORF">OM076_41275</name>
</gene>
<dbReference type="GO" id="GO:0000160">
    <property type="term" value="P:phosphorelay signal transduction system"/>
    <property type="evidence" value="ECO:0007669"/>
    <property type="project" value="InterPro"/>
</dbReference>
<dbReference type="Pfam" id="PF00072">
    <property type="entry name" value="Response_reg"/>
    <property type="match status" value="1"/>
</dbReference>
<dbReference type="AlphaFoldDB" id="A0A9X3N3V1"/>
<accession>A0A9X3N3V1</accession>
<dbReference type="SMART" id="SM00331">
    <property type="entry name" value="PP2C_SIG"/>
    <property type="match status" value="1"/>
</dbReference>
<dbReference type="Gene3D" id="3.60.40.10">
    <property type="entry name" value="PPM-type phosphatase domain"/>
    <property type="match status" value="1"/>
</dbReference>
<dbReference type="RefSeq" id="WP_270046019.1">
    <property type="nucleotide sequence ID" value="NZ_JAPDOD010000075.1"/>
</dbReference>
<reference evidence="4" key="1">
    <citation type="submission" date="2022-10" db="EMBL/GenBank/DDBJ databases">
        <title>The WGS of Solirubrobacter ginsenosidimutans DSM 21036.</title>
        <authorList>
            <person name="Jiang Z."/>
        </authorList>
    </citation>
    <scope>NUCLEOTIDE SEQUENCE</scope>
    <source>
        <strain evidence="4">DSM 21036</strain>
    </source>
</reference>
<dbReference type="PANTHER" id="PTHR43156">
    <property type="entry name" value="STAGE II SPORULATION PROTEIN E-RELATED"/>
    <property type="match status" value="1"/>
</dbReference>
<dbReference type="SUPFAM" id="SSF52172">
    <property type="entry name" value="CheY-like"/>
    <property type="match status" value="1"/>
</dbReference>
<protein>
    <submittedName>
        <fullName evidence="4">SpoIIE family protein phosphatase</fullName>
    </submittedName>
</protein>
<keyword evidence="1" id="KW-0378">Hydrolase</keyword>
<dbReference type="Pfam" id="PF07228">
    <property type="entry name" value="SpoIIE"/>
    <property type="match status" value="1"/>
</dbReference>
<proteinExistence type="predicted"/>
<dbReference type="Proteomes" id="UP001149140">
    <property type="component" value="Unassembled WGS sequence"/>
</dbReference>